<dbReference type="Proteomes" id="UP000295726">
    <property type="component" value="Unassembled WGS sequence"/>
</dbReference>
<dbReference type="EMBL" id="SLZZ01000036">
    <property type="protein sequence ID" value="TCS74682.1"/>
    <property type="molecule type" value="Genomic_DNA"/>
</dbReference>
<dbReference type="CDD" id="cd07478">
    <property type="entry name" value="Peptidases_S8_CspA-like"/>
    <property type="match status" value="1"/>
</dbReference>
<dbReference type="InterPro" id="IPR000209">
    <property type="entry name" value="Peptidase_S8/S53_dom"/>
</dbReference>
<proteinExistence type="inferred from homology"/>
<dbReference type="OrthoDB" id="9762689at2"/>
<reference evidence="7 8" key="1">
    <citation type="submission" date="2019-03" db="EMBL/GenBank/DDBJ databases">
        <title>Genomic Encyclopedia of Type Strains, Phase IV (KMG-IV): sequencing the most valuable type-strain genomes for metagenomic binning, comparative biology and taxonomic classification.</title>
        <authorList>
            <person name="Goeker M."/>
        </authorList>
    </citation>
    <scope>NUCLEOTIDE SEQUENCE [LARGE SCALE GENOMIC DNA]</scope>
    <source>
        <strain evidence="7 8">DSM 29489</strain>
    </source>
</reference>
<dbReference type="InterPro" id="IPR017310">
    <property type="entry name" value="Pept_S8A_subtilisin_clostridia"/>
</dbReference>
<dbReference type="InterPro" id="IPR050131">
    <property type="entry name" value="Peptidase_S8_subtilisin-like"/>
</dbReference>
<gene>
    <name evidence="7" type="ORF">EDD59_13625</name>
</gene>
<evidence type="ECO:0000256" key="4">
    <source>
        <dbReference type="ARBA" id="ARBA00022825"/>
    </source>
</evidence>
<feature type="domain" description="Peptidase S8/S53" evidence="6">
    <location>
        <begin position="93"/>
        <end position="287"/>
    </location>
</feature>
<keyword evidence="3" id="KW-0378">Hydrolase</keyword>
<sequence>MEESPIHKILDENYFDLLIENTLAKNFDGEYDITRINDRNSIIHMPENKFNMCIMGRHPYHTFPSIYTPNSLVSLEKSGVTAVWNNPNLALFGQGILIGFVDTGIDYQHEAFLNVDGTTRLFSIWDQTIVNGMPPSRFEFGAEYNKTQINIALREDNPLMVVPSIDEDGHGTMLAGIAAGNPNPQREFSGVAPEAELVVVKLAPAKYYNRKVFGIDDTVLCYAETNIFLGVKYIMSVAQRLNRPVVICIGIGSSQGDHDGHDALAVYLNVLSTIPRVAVCVAGGNEGNTRRHYRGETAAGRTFSNFELSIGKQDKNFSMQIWQKSPGRLAMQLQSPSGEWTEPIYPKFNTCVEYNFVFEPSRVFINNIMLEEETGEQLILLRFENTASGVWNIRIIAIDNLYSHFDAWLPSGNLISGETFFLESDPNVTITAPGNARNPLTVTAYNQTDSSILISSSRGFTSSGGVAPDIAAPGFGLTCPAPNNLYGSATGTGAAAAHSTGIVAILMEWAILRGNYTTISGRDISRLLIRGAIRRDNITYPNPIWGYGIIDIFGTFRSLT</sequence>
<dbReference type="Gene3D" id="2.60.120.1290">
    <property type="match status" value="1"/>
</dbReference>
<evidence type="ECO:0000256" key="5">
    <source>
        <dbReference type="PROSITE-ProRule" id="PRU01240"/>
    </source>
</evidence>
<dbReference type="GO" id="GO:0004252">
    <property type="term" value="F:serine-type endopeptidase activity"/>
    <property type="evidence" value="ECO:0007669"/>
    <property type="project" value="InterPro"/>
</dbReference>
<dbReference type="PANTHER" id="PTHR43806:SF11">
    <property type="entry name" value="CEREVISIN-RELATED"/>
    <property type="match status" value="1"/>
</dbReference>
<comment type="caution">
    <text evidence="5">Lacks conserved residue(s) required for the propagation of feature annotation.</text>
</comment>
<dbReference type="PRINTS" id="PR00723">
    <property type="entry name" value="SUBTILISIN"/>
</dbReference>
<feature type="domain" description="Peptidase S8/S53" evidence="6">
    <location>
        <begin position="426"/>
        <end position="547"/>
    </location>
</feature>
<dbReference type="PROSITE" id="PS00136">
    <property type="entry name" value="SUBTILASE_ASP"/>
    <property type="match status" value="1"/>
</dbReference>
<dbReference type="InterPro" id="IPR034045">
    <property type="entry name" value="Pep_S8_CspA-like"/>
</dbReference>
<dbReference type="InterPro" id="IPR036852">
    <property type="entry name" value="Peptidase_S8/S53_dom_sf"/>
</dbReference>
<dbReference type="PIRSF" id="PIRSF037894">
    <property type="entry name" value="Subtilisin_rel_CspABC"/>
    <property type="match status" value="1"/>
</dbReference>
<evidence type="ECO:0000256" key="3">
    <source>
        <dbReference type="ARBA" id="ARBA00022801"/>
    </source>
</evidence>
<accession>A0A4R3JZV3</accession>
<organism evidence="7 8">
    <name type="scientific">Muricomes intestini</name>
    <dbReference type="NCBI Taxonomy" id="1796634"/>
    <lineage>
        <taxon>Bacteria</taxon>
        <taxon>Bacillati</taxon>
        <taxon>Bacillota</taxon>
        <taxon>Clostridia</taxon>
        <taxon>Lachnospirales</taxon>
        <taxon>Lachnospiraceae</taxon>
        <taxon>Muricomes</taxon>
    </lineage>
</organism>
<keyword evidence="2" id="KW-0645">Protease</keyword>
<evidence type="ECO:0000256" key="1">
    <source>
        <dbReference type="ARBA" id="ARBA00011073"/>
    </source>
</evidence>
<evidence type="ECO:0000313" key="7">
    <source>
        <dbReference type="EMBL" id="TCS74682.1"/>
    </source>
</evidence>
<dbReference type="InterPro" id="IPR023827">
    <property type="entry name" value="Peptidase_S8_Asp-AS"/>
</dbReference>
<dbReference type="InterPro" id="IPR015500">
    <property type="entry name" value="Peptidase_S8_subtilisin-rel"/>
</dbReference>
<comment type="similarity">
    <text evidence="1 5">Belongs to the peptidase S8 family.</text>
</comment>
<evidence type="ECO:0000259" key="6">
    <source>
        <dbReference type="Pfam" id="PF00082"/>
    </source>
</evidence>
<name>A0A4R3JZV3_9FIRM</name>
<dbReference type="RefSeq" id="WP_132383753.1">
    <property type="nucleotide sequence ID" value="NZ_SLZZ01000036.1"/>
</dbReference>
<dbReference type="AlphaFoldDB" id="A0A4R3JZV3"/>
<keyword evidence="8" id="KW-1185">Reference proteome</keyword>
<protein>
    <submittedName>
        <fullName evidence="7">Subtilase family protein</fullName>
    </submittedName>
</protein>
<dbReference type="PROSITE" id="PS51892">
    <property type="entry name" value="SUBTILASE"/>
    <property type="match status" value="1"/>
</dbReference>
<dbReference type="PANTHER" id="PTHR43806">
    <property type="entry name" value="PEPTIDASE S8"/>
    <property type="match status" value="1"/>
</dbReference>
<evidence type="ECO:0000313" key="8">
    <source>
        <dbReference type="Proteomes" id="UP000295726"/>
    </source>
</evidence>
<dbReference type="Pfam" id="PF00082">
    <property type="entry name" value="Peptidase_S8"/>
    <property type="match status" value="2"/>
</dbReference>
<dbReference type="GO" id="GO:0006508">
    <property type="term" value="P:proteolysis"/>
    <property type="evidence" value="ECO:0007669"/>
    <property type="project" value="UniProtKB-KW"/>
</dbReference>
<comment type="caution">
    <text evidence="7">The sequence shown here is derived from an EMBL/GenBank/DDBJ whole genome shotgun (WGS) entry which is preliminary data.</text>
</comment>
<evidence type="ECO:0000256" key="2">
    <source>
        <dbReference type="ARBA" id="ARBA00022670"/>
    </source>
</evidence>
<dbReference type="SUPFAM" id="SSF52743">
    <property type="entry name" value="Subtilisin-like"/>
    <property type="match status" value="1"/>
</dbReference>
<keyword evidence="4" id="KW-0720">Serine protease</keyword>
<dbReference type="Gene3D" id="3.40.50.200">
    <property type="entry name" value="Peptidase S8/S53 domain"/>
    <property type="match status" value="1"/>
</dbReference>